<evidence type="ECO:0000313" key="2">
    <source>
        <dbReference type="Proteomes" id="UP000244037"/>
    </source>
</evidence>
<comment type="caution">
    <text evidence="1">The sequence shown here is derived from an EMBL/GenBank/DDBJ whole genome shotgun (WGS) entry which is preliminary data.</text>
</comment>
<dbReference type="EMBL" id="QAYC01000008">
    <property type="protein sequence ID" value="PTW48336.1"/>
    <property type="molecule type" value="Genomic_DNA"/>
</dbReference>
<reference evidence="1 2" key="1">
    <citation type="submission" date="2018-04" db="EMBL/GenBank/DDBJ databases">
        <title>Genomic Encyclopedia of Archaeal and Bacterial Type Strains, Phase II (KMG-II): from individual species to whole genera.</title>
        <authorList>
            <person name="Goeker M."/>
        </authorList>
    </citation>
    <scope>NUCLEOTIDE SEQUENCE [LARGE SCALE GENOMIC DNA]</scope>
    <source>
        <strain evidence="1 2">DSM 19783</strain>
    </source>
</reference>
<gene>
    <name evidence="1" type="ORF">C8N38_10888</name>
</gene>
<proteinExistence type="predicted"/>
<organism evidence="1 2">
    <name type="scientific">Rhodovulum kholense</name>
    <dbReference type="NCBI Taxonomy" id="453584"/>
    <lineage>
        <taxon>Bacteria</taxon>
        <taxon>Pseudomonadati</taxon>
        <taxon>Pseudomonadota</taxon>
        <taxon>Alphaproteobacteria</taxon>
        <taxon>Rhodobacterales</taxon>
        <taxon>Paracoccaceae</taxon>
        <taxon>Rhodovulum</taxon>
    </lineage>
</organism>
<dbReference type="Proteomes" id="UP000244037">
    <property type="component" value="Unassembled WGS sequence"/>
</dbReference>
<protein>
    <submittedName>
        <fullName evidence="1">Uncharacterized protein</fullName>
    </submittedName>
</protein>
<keyword evidence="2" id="KW-1185">Reference proteome</keyword>
<evidence type="ECO:0000313" key="1">
    <source>
        <dbReference type="EMBL" id="PTW48336.1"/>
    </source>
</evidence>
<dbReference type="AlphaFoldDB" id="A0A8E2VK59"/>
<dbReference type="RefSeq" id="WP_108027402.1">
    <property type="nucleotide sequence ID" value="NZ_QAYC01000008.1"/>
</dbReference>
<accession>A0A8E2VK59</accession>
<name>A0A8E2VK59_9RHOB</name>
<sequence length="87" mass="8938">MLTPLTLAAAWSPAAQFSVAEDTDVLLSNPSPYFRLVWTVTTSTDAPAVGVDQANPLLPSSGMPMTLYAGETLHLAGTAGAPAGVEH</sequence>